<name>A0A3E3DX33_9FIRM</name>
<keyword evidence="1" id="KW-0812">Transmembrane</keyword>
<gene>
    <name evidence="2" type="ORF">DW687_08520</name>
</gene>
<sequence>MNEATFIGYFVMAVITLGGFLAVVSKITQPINDLRLVVQELKDCIQSLKDDSLSQNNRITKHGEEIDNLNHRVGTLETKVDMYHKKNKEY</sequence>
<proteinExistence type="predicted"/>
<dbReference type="Proteomes" id="UP000261212">
    <property type="component" value="Unassembled WGS sequence"/>
</dbReference>
<evidence type="ECO:0000313" key="3">
    <source>
        <dbReference type="Proteomes" id="UP000261212"/>
    </source>
</evidence>
<dbReference type="AlphaFoldDB" id="A0A3E3DX33"/>
<keyword evidence="1" id="KW-0472">Membrane</keyword>
<accession>A0A3E3DX33</accession>
<organism evidence="2 3">
    <name type="scientific">Anaerofustis stercorihominis</name>
    <dbReference type="NCBI Taxonomy" id="214853"/>
    <lineage>
        <taxon>Bacteria</taxon>
        <taxon>Bacillati</taxon>
        <taxon>Bacillota</taxon>
        <taxon>Clostridia</taxon>
        <taxon>Eubacteriales</taxon>
        <taxon>Eubacteriaceae</taxon>
        <taxon>Anaerofustis</taxon>
    </lineage>
</organism>
<comment type="caution">
    <text evidence="2">The sequence shown here is derived from an EMBL/GenBank/DDBJ whole genome shotgun (WGS) entry which is preliminary data.</text>
</comment>
<evidence type="ECO:0000313" key="2">
    <source>
        <dbReference type="EMBL" id="RGD73810.1"/>
    </source>
</evidence>
<dbReference type="EMBL" id="QUSM01000004">
    <property type="protein sequence ID" value="RGD73810.1"/>
    <property type="molecule type" value="Genomic_DNA"/>
</dbReference>
<dbReference type="RefSeq" id="WP_117532427.1">
    <property type="nucleotide sequence ID" value="NZ_QUSM01000004.1"/>
</dbReference>
<evidence type="ECO:0000256" key="1">
    <source>
        <dbReference type="SAM" id="Phobius"/>
    </source>
</evidence>
<reference evidence="2 3" key="1">
    <citation type="submission" date="2018-08" db="EMBL/GenBank/DDBJ databases">
        <title>A genome reference for cultivated species of the human gut microbiota.</title>
        <authorList>
            <person name="Zou Y."/>
            <person name="Xue W."/>
            <person name="Luo G."/>
        </authorList>
    </citation>
    <scope>NUCLEOTIDE SEQUENCE [LARGE SCALE GENOMIC DNA]</scope>
    <source>
        <strain evidence="2 3">AM25-6</strain>
    </source>
</reference>
<protein>
    <submittedName>
        <fullName evidence="2">Uncharacterized protein</fullName>
    </submittedName>
</protein>
<feature type="transmembrane region" description="Helical" evidence="1">
    <location>
        <begin position="6"/>
        <end position="25"/>
    </location>
</feature>
<keyword evidence="1" id="KW-1133">Transmembrane helix</keyword>